<dbReference type="OrthoDB" id="1893763at2"/>
<name>A0A3P7P1B1_9FIRM</name>
<sequence length="237" mass="28198">MFNIPESYRVDKRIPLKDLIPKELKPNEKRNIKAAIKKATLRYQISGEEISSVNDDVYRYQVIQYYDFELEDIKKAGYIAKVYQELIKSPCIIRLFDSTKEVYCFALKRLNQINSSEVVISDILITEPYQLMLPDMQKKQFYEILHYENVINKESKVTFYQEIYVKAYILINKNLHKNIIDFLDKPIWYDSNKIIKLYSLVKEIKLNDEKLNKTATNAEKMKINQSIRNNFDALEKI</sequence>
<dbReference type="EMBL" id="LR130778">
    <property type="protein sequence ID" value="VDN47270.1"/>
    <property type="molecule type" value="Genomic_DNA"/>
</dbReference>
<evidence type="ECO:0008006" key="3">
    <source>
        <dbReference type="Google" id="ProtNLM"/>
    </source>
</evidence>
<accession>A0A3P7P1B1</accession>
<dbReference type="Proteomes" id="UP000279029">
    <property type="component" value="Chromosome"/>
</dbReference>
<protein>
    <recommendedName>
        <fullName evidence="3">DUF4391 domain-containing protein</fullName>
    </recommendedName>
</protein>
<dbReference type="InterPro" id="IPR025503">
    <property type="entry name" value="DUF4391"/>
</dbReference>
<gene>
    <name evidence="1" type="ORF">PATL70BA_1387</name>
</gene>
<dbReference type="RefSeq" id="WP_125136613.1">
    <property type="nucleotide sequence ID" value="NZ_LR130778.1"/>
</dbReference>
<proteinExistence type="predicted"/>
<organism evidence="1 2">
    <name type="scientific">Petrocella atlantisensis</name>
    <dbReference type="NCBI Taxonomy" id="2173034"/>
    <lineage>
        <taxon>Bacteria</taxon>
        <taxon>Bacillati</taxon>
        <taxon>Bacillota</taxon>
        <taxon>Clostridia</taxon>
        <taxon>Lachnospirales</taxon>
        <taxon>Vallitaleaceae</taxon>
        <taxon>Petrocella</taxon>
    </lineage>
</organism>
<evidence type="ECO:0000313" key="2">
    <source>
        <dbReference type="Proteomes" id="UP000279029"/>
    </source>
</evidence>
<dbReference type="Pfam" id="PF14335">
    <property type="entry name" value="DUF4391"/>
    <property type="match status" value="1"/>
</dbReference>
<keyword evidence="2" id="KW-1185">Reference proteome</keyword>
<dbReference type="AlphaFoldDB" id="A0A3P7P1B1"/>
<dbReference type="KEGG" id="cbar:PATL70BA_1387"/>
<evidence type="ECO:0000313" key="1">
    <source>
        <dbReference type="EMBL" id="VDN47270.1"/>
    </source>
</evidence>
<reference evidence="1 2" key="1">
    <citation type="submission" date="2018-09" db="EMBL/GenBank/DDBJ databases">
        <authorList>
            <person name="Postec A."/>
        </authorList>
    </citation>
    <scope>NUCLEOTIDE SEQUENCE [LARGE SCALE GENOMIC DNA]</scope>
    <source>
        <strain evidence="1">70B-A</strain>
    </source>
</reference>